<accession>A0A380JH62</accession>
<dbReference type="Proteomes" id="UP000254082">
    <property type="component" value="Unassembled WGS sequence"/>
</dbReference>
<evidence type="ECO:0000313" key="2">
    <source>
        <dbReference type="Proteomes" id="UP000254082"/>
    </source>
</evidence>
<protein>
    <submittedName>
        <fullName evidence="1">Uncharacterized protein</fullName>
    </submittedName>
</protein>
<gene>
    <name evidence="1" type="ORF">NCTC11391_01774</name>
</gene>
<dbReference type="AlphaFoldDB" id="A0A380JH62"/>
<organism evidence="1 2">
    <name type="scientific">Streptococcus downei MFe28</name>
    <dbReference type="NCBI Taxonomy" id="764290"/>
    <lineage>
        <taxon>Bacteria</taxon>
        <taxon>Bacillati</taxon>
        <taxon>Bacillota</taxon>
        <taxon>Bacilli</taxon>
        <taxon>Lactobacillales</taxon>
        <taxon>Streptococcaceae</taxon>
        <taxon>Streptococcus</taxon>
    </lineage>
</organism>
<name>A0A380JH62_STRDO</name>
<dbReference type="RefSeq" id="WP_002996858.1">
    <property type="nucleotide sequence ID" value="NZ_UHFA01000002.1"/>
</dbReference>
<reference evidence="1 2" key="1">
    <citation type="submission" date="2018-06" db="EMBL/GenBank/DDBJ databases">
        <authorList>
            <consortium name="Pathogen Informatics"/>
            <person name="Doyle S."/>
        </authorList>
    </citation>
    <scope>NUCLEOTIDE SEQUENCE [LARGE SCALE GENOMIC DNA]</scope>
    <source>
        <strain evidence="2">NCTC 11391</strain>
    </source>
</reference>
<proteinExistence type="predicted"/>
<sequence>MKKSMTVGAFSLLAFTLIGLSVGLLYLFKKCFTILLGRTKKADDFSGLK</sequence>
<keyword evidence="2" id="KW-1185">Reference proteome</keyword>
<dbReference type="EMBL" id="UHFA01000002">
    <property type="protein sequence ID" value="SUN36839.1"/>
    <property type="molecule type" value="Genomic_DNA"/>
</dbReference>
<evidence type="ECO:0000313" key="1">
    <source>
        <dbReference type="EMBL" id="SUN36839.1"/>
    </source>
</evidence>